<keyword evidence="2" id="KW-1185">Reference proteome</keyword>
<evidence type="ECO:0000313" key="1">
    <source>
        <dbReference type="EMBL" id="CAB5498115.1"/>
    </source>
</evidence>
<sequence length="67" mass="7853">MLVFYRFQQKLIKRDLCINRSNHQKPTFHPLDDFLNPALVLLGQGLKKSPIEQKLGFANHPYLYKGL</sequence>
<organism evidence="1 2">
    <name type="scientific">Bathymodiolus thermophilus thioautotrophic gill symbiont</name>
    <dbReference type="NCBI Taxonomy" id="2360"/>
    <lineage>
        <taxon>Bacteria</taxon>
        <taxon>Pseudomonadati</taxon>
        <taxon>Pseudomonadota</taxon>
        <taxon>Gammaproteobacteria</taxon>
        <taxon>sulfur-oxidizing symbionts</taxon>
    </lineage>
</organism>
<proteinExistence type="predicted"/>
<gene>
    <name evidence="1" type="ORF">AZO1586I_284</name>
</gene>
<reference evidence="1 2" key="1">
    <citation type="submission" date="2020-05" db="EMBL/GenBank/DDBJ databases">
        <authorList>
            <person name="Petersen J."/>
            <person name="Sayavedra L."/>
        </authorList>
    </citation>
    <scope>NUCLEOTIDE SEQUENCE [LARGE SCALE GENOMIC DNA]</scope>
    <source>
        <strain evidence="1">B azoricus SOX ET2 1586I</strain>
    </source>
</reference>
<dbReference type="Proteomes" id="UP000626656">
    <property type="component" value="Unassembled WGS sequence"/>
</dbReference>
<accession>A0ABN7G8D5</accession>
<evidence type="ECO:0000313" key="2">
    <source>
        <dbReference type="Proteomes" id="UP000626656"/>
    </source>
</evidence>
<comment type="caution">
    <text evidence="1">The sequence shown here is derived from an EMBL/GenBank/DDBJ whole genome shotgun (WGS) entry which is preliminary data.</text>
</comment>
<name>A0ABN7G8D5_9GAMM</name>
<dbReference type="EMBL" id="CAHJWF010000071">
    <property type="protein sequence ID" value="CAB5498115.1"/>
    <property type="molecule type" value="Genomic_DNA"/>
</dbReference>
<protein>
    <submittedName>
        <fullName evidence="1">Uncharacterized protein</fullName>
    </submittedName>
</protein>